<protein>
    <submittedName>
        <fullName evidence="1">(African queen) hypothetical protein</fullName>
    </submittedName>
</protein>
<evidence type="ECO:0000313" key="1">
    <source>
        <dbReference type="EMBL" id="CAG9567500.1"/>
    </source>
</evidence>
<dbReference type="AlphaFoldDB" id="A0A8J2VT37"/>
<accession>A0A8J2VT37</accession>
<reference evidence="1" key="1">
    <citation type="submission" date="2021-09" db="EMBL/GenBank/DDBJ databases">
        <authorList>
            <person name="Martin H S."/>
        </authorList>
    </citation>
    <scope>NUCLEOTIDE SEQUENCE</scope>
</reference>
<name>A0A8J2VT37_9NEOP</name>
<organism evidence="1 2">
    <name type="scientific">Danaus chrysippus</name>
    <name type="common">African queen</name>
    <dbReference type="NCBI Taxonomy" id="151541"/>
    <lineage>
        <taxon>Eukaryota</taxon>
        <taxon>Metazoa</taxon>
        <taxon>Ecdysozoa</taxon>
        <taxon>Arthropoda</taxon>
        <taxon>Hexapoda</taxon>
        <taxon>Insecta</taxon>
        <taxon>Pterygota</taxon>
        <taxon>Neoptera</taxon>
        <taxon>Endopterygota</taxon>
        <taxon>Lepidoptera</taxon>
        <taxon>Glossata</taxon>
        <taxon>Ditrysia</taxon>
        <taxon>Papilionoidea</taxon>
        <taxon>Nymphalidae</taxon>
        <taxon>Danainae</taxon>
        <taxon>Danaini</taxon>
        <taxon>Danaina</taxon>
        <taxon>Danaus</taxon>
        <taxon>Anosia</taxon>
    </lineage>
</organism>
<keyword evidence="2" id="KW-1185">Reference proteome</keyword>
<evidence type="ECO:0000313" key="2">
    <source>
        <dbReference type="Proteomes" id="UP000789524"/>
    </source>
</evidence>
<sequence length="97" mass="10982">MFKSIIAMHARNSIFEFAVLSKRVRNSNLNDNERANRPDRGCVLRQSHTPAASRLLLPKAVLREPSCVMWTLRCVWACPAAGPAHTPHHPSRDNHFV</sequence>
<dbReference type="Proteomes" id="UP000789524">
    <property type="component" value="Unassembled WGS sequence"/>
</dbReference>
<proteinExistence type="predicted"/>
<dbReference type="EMBL" id="CAKASE010000058">
    <property type="protein sequence ID" value="CAG9567500.1"/>
    <property type="molecule type" value="Genomic_DNA"/>
</dbReference>
<gene>
    <name evidence="1" type="ORF">DCHRY22_LOCUS7751</name>
</gene>
<comment type="caution">
    <text evidence="1">The sequence shown here is derived from an EMBL/GenBank/DDBJ whole genome shotgun (WGS) entry which is preliminary data.</text>
</comment>